<evidence type="ECO:0000256" key="5">
    <source>
        <dbReference type="ARBA" id="ARBA00022741"/>
    </source>
</evidence>
<feature type="transmembrane region" description="Helical" evidence="11">
    <location>
        <begin position="120"/>
        <end position="139"/>
    </location>
</feature>
<dbReference type="Gene3D" id="3.40.50.1000">
    <property type="entry name" value="HAD superfamily/HAD-like"/>
    <property type="match status" value="1"/>
</dbReference>
<evidence type="ECO:0000256" key="4">
    <source>
        <dbReference type="ARBA" id="ARBA00022692"/>
    </source>
</evidence>
<sequence length="757" mass="80978">MSISQTTLENKAQKYQYELTGLNCASCAAKIETAVNALPEVEIATLRFATKKLIIKTSEGVAATAPELMTDKISEVVHRYEPHVGVRDLSKAQAQDQENSDHSHGHSHGGNTEKREKAELLIGALLYFGAMLGSLAGFLPEPVKIGIYLVAYILVGRGVLLGAYRNIRQGNWFEEKFLMSVATFSAWGIGEYPEAVAVMLFYRVGELFEDYAVNKSRRSIAGLMDIKVEKTHWIVEAQSQASEQAPALGVTGEPFGQPLTQPFVPQIKATTQEEIRDIDTEFVKSGSLILVKPGERIPLDGVVESGTAVLDTSAITGESLPVEAAPGSTVYGGSINKTGVLRIRTTADYESSTIGRILELIESAADKKASTERFITRFAKVYTPAVVLIAALIAIIPPLVTGDSWTTWLYRASIFLVVSCPCALVISVPLGYFGGIGRASSRGILIKGGNYLEALVGADTVFLDKTGTITEGSFKVAKIHGQTREAAILEGAAALEHLSNHPIARAITEAAEERGIAFGMIEDYEELPGRGVRATYDGRLWHVGSSRLLEDQNITPGISGGQLTRVHVTVDGAWLGAIDVSDQIKESSAKAVAAMRREGVNQVVMLTGDRREIAEVIGKEAGLDQVLSELLPDGKVKAIEDARNRGRKVVFVGDGLNDAPALAIADVGIAMGGLGADLSIEAADIVIMNDDLEKVAEAIQISKKTNAVVRQNIALALGIKALVLGLGTLGLASMWQAVFADVGVALLAILNSMRVHR</sequence>
<evidence type="ECO:0000256" key="10">
    <source>
        <dbReference type="ARBA" id="ARBA00049338"/>
    </source>
</evidence>
<dbReference type="InterPro" id="IPR023299">
    <property type="entry name" value="ATPase_P-typ_cyto_dom_N"/>
</dbReference>
<keyword evidence="5 11" id="KW-0547">Nucleotide-binding</keyword>
<feature type="transmembrane region" description="Helical" evidence="11">
    <location>
        <begin position="412"/>
        <end position="433"/>
    </location>
</feature>
<dbReference type="InterPro" id="IPR027256">
    <property type="entry name" value="P-typ_ATPase_IB"/>
</dbReference>
<gene>
    <name evidence="14" type="ORF">SAMN03080599_02885</name>
</gene>
<dbReference type="GO" id="GO:0016887">
    <property type="term" value="F:ATP hydrolysis activity"/>
    <property type="evidence" value="ECO:0007669"/>
    <property type="project" value="InterPro"/>
</dbReference>
<feature type="domain" description="HMA" evidence="13">
    <location>
        <begin position="13"/>
        <end position="81"/>
    </location>
</feature>
<evidence type="ECO:0000256" key="12">
    <source>
        <dbReference type="SAM" id="MobiDB-lite"/>
    </source>
</evidence>
<dbReference type="PROSITE" id="PS00154">
    <property type="entry name" value="ATPASE_E1_E2"/>
    <property type="match status" value="1"/>
</dbReference>
<reference evidence="14 15" key="1">
    <citation type="submission" date="2016-10" db="EMBL/GenBank/DDBJ databases">
        <authorList>
            <person name="de Groot N.N."/>
        </authorList>
    </citation>
    <scope>NUCLEOTIDE SEQUENCE [LARGE SCALE GENOMIC DNA]</scope>
    <source>
        <strain evidence="14 15">DSM 2784</strain>
    </source>
</reference>
<dbReference type="InterPro" id="IPR018303">
    <property type="entry name" value="ATPase_P-typ_P_site"/>
</dbReference>
<evidence type="ECO:0000256" key="9">
    <source>
        <dbReference type="ARBA" id="ARBA00039103"/>
    </source>
</evidence>
<dbReference type="AlphaFoldDB" id="A0A1G5S5M6"/>
<dbReference type="NCBIfam" id="TIGR01494">
    <property type="entry name" value="ATPase_P-type"/>
    <property type="match status" value="1"/>
</dbReference>
<dbReference type="PRINTS" id="PR00119">
    <property type="entry name" value="CATATPASE"/>
</dbReference>
<evidence type="ECO:0000256" key="8">
    <source>
        <dbReference type="ARBA" id="ARBA00023136"/>
    </source>
</evidence>
<dbReference type="NCBIfam" id="TIGR01525">
    <property type="entry name" value="ATPase-IB_hvy"/>
    <property type="match status" value="1"/>
</dbReference>
<dbReference type="STRING" id="1120920.SAMN03080599_02885"/>
<feature type="transmembrane region" description="Helical" evidence="11">
    <location>
        <begin position="713"/>
        <end position="732"/>
    </location>
</feature>
<evidence type="ECO:0000256" key="11">
    <source>
        <dbReference type="RuleBase" id="RU362081"/>
    </source>
</evidence>
<dbReference type="Gene3D" id="3.30.70.100">
    <property type="match status" value="1"/>
</dbReference>
<keyword evidence="6 11" id="KW-0067">ATP-binding</keyword>
<keyword evidence="7 11" id="KW-1133">Transmembrane helix</keyword>
<evidence type="ECO:0000256" key="2">
    <source>
        <dbReference type="ARBA" id="ARBA00006024"/>
    </source>
</evidence>
<dbReference type="SUPFAM" id="SSF55008">
    <property type="entry name" value="HMA, heavy metal-associated domain"/>
    <property type="match status" value="1"/>
</dbReference>
<dbReference type="Pfam" id="PF00403">
    <property type="entry name" value="HMA"/>
    <property type="match status" value="1"/>
</dbReference>
<keyword evidence="8 11" id="KW-0472">Membrane</keyword>
<comment type="catalytic activity">
    <reaction evidence="10">
        <text>Cd(2+)(in) + ATP + H2O = Cd(2+)(out) + ADP + phosphate + H(+)</text>
        <dbReference type="Rhea" id="RHEA:12132"/>
        <dbReference type="ChEBI" id="CHEBI:15377"/>
        <dbReference type="ChEBI" id="CHEBI:15378"/>
        <dbReference type="ChEBI" id="CHEBI:30616"/>
        <dbReference type="ChEBI" id="CHEBI:43474"/>
        <dbReference type="ChEBI" id="CHEBI:48775"/>
        <dbReference type="ChEBI" id="CHEBI:456216"/>
        <dbReference type="EC" id="7.2.2.21"/>
    </reaction>
</comment>
<evidence type="ECO:0000256" key="1">
    <source>
        <dbReference type="ARBA" id="ARBA00004141"/>
    </source>
</evidence>
<evidence type="ECO:0000313" key="15">
    <source>
        <dbReference type="Proteomes" id="UP000199208"/>
    </source>
</evidence>
<dbReference type="PANTHER" id="PTHR48085">
    <property type="entry name" value="CADMIUM/ZINC-TRANSPORTING ATPASE HMA2-RELATED"/>
    <property type="match status" value="1"/>
</dbReference>
<keyword evidence="11" id="KW-1003">Cell membrane</keyword>
<dbReference type="Gene3D" id="2.70.150.10">
    <property type="entry name" value="Calcium-transporting ATPase, cytoplasmic transduction domain A"/>
    <property type="match status" value="1"/>
</dbReference>
<feature type="transmembrane region" description="Helical" evidence="11">
    <location>
        <begin position="381"/>
        <end position="400"/>
    </location>
</feature>
<dbReference type="NCBIfam" id="TIGR01512">
    <property type="entry name" value="ATPase-IB2_Cd"/>
    <property type="match status" value="1"/>
</dbReference>
<dbReference type="InterPro" id="IPR008250">
    <property type="entry name" value="ATPase_P-typ_transduc_dom_A_sf"/>
</dbReference>
<dbReference type="EC" id="7.2.2.21" evidence="9"/>
<evidence type="ECO:0000256" key="6">
    <source>
        <dbReference type="ARBA" id="ARBA00022840"/>
    </source>
</evidence>
<comment type="subcellular location">
    <subcellularLocation>
        <location evidence="11">Cell membrane</location>
    </subcellularLocation>
    <subcellularLocation>
        <location evidence="1">Membrane</location>
        <topology evidence="1">Multi-pass membrane protein</topology>
    </subcellularLocation>
</comment>
<proteinExistence type="inferred from homology"/>
<evidence type="ECO:0000259" key="13">
    <source>
        <dbReference type="PROSITE" id="PS50846"/>
    </source>
</evidence>
<evidence type="ECO:0000256" key="7">
    <source>
        <dbReference type="ARBA" id="ARBA00022989"/>
    </source>
</evidence>
<evidence type="ECO:0000313" key="14">
    <source>
        <dbReference type="EMBL" id="SCZ81613.1"/>
    </source>
</evidence>
<keyword evidence="3" id="KW-0104">Cadmium</keyword>
<dbReference type="Pfam" id="PF00122">
    <property type="entry name" value="E1-E2_ATPase"/>
    <property type="match status" value="1"/>
</dbReference>
<dbReference type="InterPro" id="IPR036163">
    <property type="entry name" value="HMA_dom_sf"/>
</dbReference>
<dbReference type="InterPro" id="IPR023298">
    <property type="entry name" value="ATPase_P-typ_TM_dom_sf"/>
</dbReference>
<dbReference type="Pfam" id="PF00702">
    <property type="entry name" value="Hydrolase"/>
    <property type="match status" value="1"/>
</dbReference>
<dbReference type="PANTHER" id="PTHR48085:SF5">
    <property type="entry name" value="CADMIUM_ZINC-TRANSPORTING ATPASE HMA4-RELATED"/>
    <property type="match status" value="1"/>
</dbReference>
<dbReference type="GO" id="GO:0005886">
    <property type="term" value="C:plasma membrane"/>
    <property type="evidence" value="ECO:0007669"/>
    <property type="project" value="UniProtKB-SubCell"/>
</dbReference>
<keyword evidence="15" id="KW-1185">Reference proteome</keyword>
<dbReference type="RefSeq" id="WP_092592708.1">
    <property type="nucleotide sequence ID" value="NZ_FMWL01000020.1"/>
</dbReference>
<feature type="region of interest" description="Disordered" evidence="12">
    <location>
        <begin position="90"/>
        <end position="113"/>
    </location>
</feature>
<dbReference type="GO" id="GO:0005524">
    <property type="term" value="F:ATP binding"/>
    <property type="evidence" value="ECO:0007669"/>
    <property type="project" value="UniProtKB-UniRule"/>
</dbReference>
<name>A0A1G5S5M6_9FIRM</name>
<dbReference type="SUPFAM" id="SSF81653">
    <property type="entry name" value="Calcium ATPase, transduction domain A"/>
    <property type="match status" value="1"/>
</dbReference>
<protein>
    <recommendedName>
        <fullName evidence="9">Cd(2+)-exporting ATPase</fullName>
        <ecNumber evidence="9">7.2.2.21</ecNumber>
    </recommendedName>
</protein>
<dbReference type="InterPro" id="IPR023214">
    <property type="entry name" value="HAD_sf"/>
</dbReference>
<dbReference type="InterPro" id="IPR001757">
    <property type="entry name" value="P_typ_ATPase"/>
</dbReference>
<organism evidence="14 15">
    <name type="scientific">Acidaminobacter hydrogenoformans DSM 2784</name>
    <dbReference type="NCBI Taxonomy" id="1120920"/>
    <lineage>
        <taxon>Bacteria</taxon>
        <taxon>Bacillati</taxon>
        <taxon>Bacillota</taxon>
        <taxon>Clostridia</taxon>
        <taxon>Peptostreptococcales</taxon>
        <taxon>Acidaminobacteraceae</taxon>
        <taxon>Acidaminobacter</taxon>
    </lineage>
</organism>
<dbReference type="EMBL" id="FMWL01000020">
    <property type="protein sequence ID" value="SCZ81613.1"/>
    <property type="molecule type" value="Genomic_DNA"/>
</dbReference>
<feature type="transmembrane region" description="Helical" evidence="11">
    <location>
        <begin position="145"/>
        <end position="164"/>
    </location>
</feature>
<accession>A0A1G5S5M6</accession>
<dbReference type="Proteomes" id="UP000199208">
    <property type="component" value="Unassembled WGS sequence"/>
</dbReference>
<dbReference type="Gene3D" id="3.40.1110.10">
    <property type="entry name" value="Calcium-transporting ATPase, cytoplasmic domain N"/>
    <property type="match status" value="1"/>
</dbReference>
<dbReference type="OrthoDB" id="9760364at2"/>
<dbReference type="InterPro" id="IPR036412">
    <property type="entry name" value="HAD-like_sf"/>
</dbReference>
<comment type="similarity">
    <text evidence="2 11">Belongs to the cation transport ATPase (P-type) (TC 3.A.3) family. Type IB subfamily.</text>
</comment>
<dbReference type="InterPro" id="IPR006121">
    <property type="entry name" value="HMA_dom"/>
</dbReference>
<dbReference type="GO" id="GO:0008551">
    <property type="term" value="F:P-type cadmium transporter activity"/>
    <property type="evidence" value="ECO:0007669"/>
    <property type="project" value="UniProtKB-EC"/>
</dbReference>
<dbReference type="SUPFAM" id="SSF56784">
    <property type="entry name" value="HAD-like"/>
    <property type="match status" value="1"/>
</dbReference>
<keyword evidence="11" id="KW-0479">Metal-binding</keyword>
<dbReference type="InterPro" id="IPR059000">
    <property type="entry name" value="ATPase_P-type_domA"/>
</dbReference>
<dbReference type="SUPFAM" id="SSF81665">
    <property type="entry name" value="Calcium ATPase, transmembrane domain M"/>
    <property type="match status" value="1"/>
</dbReference>
<keyword evidence="4 11" id="KW-0812">Transmembrane</keyword>
<dbReference type="PRINTS" id="PR00120">
    <property type="entry name" value="HATPASE"/>
</dbReference>
<evidence type="ECO:0000256" key="3">
    <source>
        <dbReference type="ARBA" id="ARBA00022539"/>
    </source>
</evidence>
<dbReference type="InterPro" id="IPR051014">
    <property type="entry name" value="Cation_Transport_ATPase_IB"/>
</dbReference>
<dbReference type="GO" id="GO:0046872">
    <property type="term" value="F:metal ion binding"/>
    <property type="evidence" value="ECO:0007669"/>
    <property type="project" value="UniProtKB-KW"/>
</dbReference>
<dbReference type="CDD" id="cd00371">
    <property type="entry name" value="HMA"/>
    <property type="match status" value="1"/>
</dbReference>
<dbReference type="PROSITE" id="PS50846">
    <property type="entry name" value="HMA_2"/>
    <property type="match status" value="1"/>
</dbReference>